<organism evidence="3 4">
    <name type="scientific">Chryseobacterium gambrini</name>
    <dbReference type="NCBI Taxonomy" id="373672"/>
    <lineage>
        <taxon>Bacteria</taxon>
        <taxon>Pseudomonadati</taxon>
        <taxon>Bacteroidota</taxon>
        <taxon>Flavobacteriia</taxon>
        <taxon>Flavobacteriales</taxon>
        <taxon>Weeksellaceae</taxon>
        <taxon>Chryseobacterium group</taxon>
        <taxon>Chryseobacterium</taxon>
    </lineage>
</organism>
<feature type="compositionally biased region" description="Basic and acidic residues" evidence="1">
    <location>
        <begin position="111"/>
        <end position="127"/>
    </location>
</feature>
<keyword evidence="2" id="KW-0812">Transmembrane</keyword>
<evidence type="ECO:0000313" key="3">
    <source>
        <dbReference type="EMBL" id="MDN4012002.1"/>
    </source>
</evidence>
<reference evidence="3" key="1">
    <citation type="submission" date="2023-06" db="EMBL/GenBank/DDBJ databases">
        <title>Two Chryseobacterium gambrini strains from China.</title>
        <authorList>
            <person name="Zeng J."/>
            <person name="Wu Y."/>
        </authorList>
    </citation>
    <scope>NUCLEOTIDE SEQUENCE</scope>
    <source>
        <strain evidence="3">SQ219</strain>
    </source>
</reference>
<evidence type="ECO:0000313" key="4">
    <source>
        <dbReference type="Proteomes" id="UP001225933"/>
    </source>
</evidence>
<keyword evidence="2" id="KW-1133">Transmembrane helix</keyword>
<accession>A0AAJ1R2D9</accession>
<dbReference type="RefSeq" id="WP_214587753.1">
    <property type="nucleotide sequence ID" value="NZ_JAUHGV010000005.1"/>
</dbReference>
<name>A0AAJ1R2D9_9FLAO</name>
<gene>
    <name evidence="3" type="ORF">QX233_06005</name>
</gene>
<keyword evidence="2" id="KW-0472">Membrane</keyword>
<sequence length="203" mass="23284">MKKILNIPLFILLLSSFNTLYAQYINIGSTKQEVKKVQDEPTSIEVYEEFGEEIWRYGEEGIATVTFKNGKIKGFRNYDGILKIGDISQNKSSTRSEDKLKSLFSEPESQEDIHKPEAPNTYGEDKSGLYGSASQSIKTFPKKYEEMAEANGLSPYEMPDDITLQQMQKEYERKKYLKWGLIALGAIGILYLLFRMIIKKKHA</sequence>
<proteinExistence type="predicted"/>
<feature type="region of interest" description="Disordered" evidence="1">
    <location>
        <begin position="93"/>
        <end position="130"/>
    </location>
</feature>
<dbReference type="Proteomes" id="UP001225933">
    <property type="component" value="Unassembled WGS sequence"/>
</dbReference>
<comment type="caution">
    <text evidence="3">The sequence shown here is derived from an EMBL/GenBank/DDBJ whole genome shotgun (WGS) entry which is preliminary data.</text>
</comment>
<evidence type="ECO:0000256" key="1">
    <source>
        <dbReference type="SAM" id="MobiDB-lite"/>
    </source>
</evidence>
<dbReference type="AlphaFoldDB" id="A0AAJ1R2D9"/>
<protein>
    <submittedName>
        <fullName evidence="3">Uncharacterized protein</fullName>
    </submittedName>
</protein>
<evidence type="ECO:0000256" key="2">
    <source>
        <dbReference type="SAM" id="Phobius"/>
    </source>
</evidence>
<feature type="transmembrane region" description="Helical" evidence="2">
    <location>
        <begin position="176"/>
        <end position="194"/>
    </location>
</feature>
<dbReference type="EMBL" id="JAUHGV010000005">
    <property type="protein sequence ID" value="MDN4012002.1"/>
    <property type="molecule type" value="Genomic_DNA"/>
</dbReference>